<reference evidence="4" key="1">
    <citation type="submission" date="2017-08" db="EMBL/GenBank/DDBJ databases">
        <authorList>
            <person name="Varghese N."/>
            <person name="Submissions S."/>
        </authorList>
    </citation>
    <scope>NUCLEOTIDE SEQUENCE [LARGE SCALE GENOMIC DNA]</scope>
    <source>
        <strain evidence="4">JC23</strain>
    </source>
</reference>
<name>A0A285UMU5_9BACL</name>
<dbReference type="RefSeq" id="WP_097150700.1">
    <property type="nucleotide sequence ID" value="NZ_OBQC01000015.1"/>
</dbReference>
<accession>A0A285UMU5</accession>
<dbReference type="EMBL" id="OBQC01000015">
    <property type="protein sequence ID" value="SOC43224.1"/>
    <property type="molecule type" value="Genomic_DNA"/>
</dbReference>
<dbReference type="Proteomes" id="UP000219252">
    <property type="component" value="Unassembled WGS sequence"/>
</dbReference>
<evidence type="ECO:0000256" key="2">
    <source>
        <dbReference type="SAM" id="SignalP"/>
    </source>
</evidence>
<organism evidence="3 4">
    <name type="scientific">Ureibacillus acetophenoni</name>
    <dbReference type="NCBI Taxonomy" id="614649"/>
    <lineage>
        <taxon>Bacteria</taxon>
        <taxon>Bacillati</taxon>
        <taxon>Bacillota</taxon>
        <taxon>Bacilli</taxon>
        <taxon>Bacillales</taxon>
        <taxon>Caryophanaceae</taxon>
        <taxon>Ureibacillus</taxon>
    </lineage>
</organism>
<evidence type="ECO:0000256" key="1">
    <source>
        <dbReference type="SAM" id="MobiDB-lite"/>
    </source>
</evidence>
<feature type="chain" id="PRO_5039076816" description="Lipoprotein" evidence="2">
    <location>
        <begin position="19"/>
        <end position="210"/>
    </location>
</feature>
<feature type="signal peptide" evidence="2">
    <location>
        <begin position="1"/>
        <end position="18"/>
    </location>
</feature>
<feature type="region of interest" description="Disordered" evidence="1">
    <location>
        <begin position="26"/>
        <end position="62"/>
    </location>
</feature>
<protein>
    <recommendedName>
        <fullName evidence="5">Lipoprotein</fullName>
    </recommendedName>
</protein>
<proteinExistence type="predicted"/>
<keyword evidence="4" id="KW-1185">Reference proteome</keyword>
<gene>
    <name evidence="3" type="ORF">SAMN05877842_11523</name>
</gene>
<sequence length="210" mass="23344">MKLYYTLPLLLAGLVALSGCSSSTTEQPVEEIEQQASKKTDSSNSEETSEESTEEKDSTEMVETTTADIQFVETNFECISFVLPENAEPIDVGEQPLPVLAVYLNPTTKANLNVVAEELPEPMNVEEYIDYVIEITGEEFVSNKTYESNDLQWNETISVIDIGTGDAHLVQRTIIHDDIAYIFSFSARAETVDSDIEIFDHITSSVTIIE</sequence>
<dbReference type="OrthoDB" id="2739761at2"/>
<evidence type="ECO:0000313" key="3">
    <source>
        <dbReference type="EMBL" id="SOC43224.1"/>
    </source>
</evidence>
<dbReference type="Gene3D" id="3.40.1000.10">
    <property type="entry name" value="Mog1/PsbP, alpha/beta/alpha sandwich"/>
    <property type="match status" value="1"/>
</dbReference>
<dbReference type="AlphaFoldDB" id="A0A285UMU5"/>
<evidence type="ECO:0000313" key="4">
    <source>
        <dbReference type="Proteomes" id="UP000219252"/>
    </source>
</evidence>
<keyword evidence="2" id="KW-0732">Signal</keyword>
<dbReference type="PROSITE" id="PS51257">
    <property type="entry name" value="PROKAR_LIPOPROTEIN"/>
    <property type="match status" value="1"/>
</dbReference>
<evidence type="ECO:0008006" key="5">
    <source>
        <dbReference type="Google" id="ProtNLM"/>
    </source>
</evidence>